<reference evidence="2" key="2">
    <citation type="submission" date="2015-01" db="EMBL/GenBank/DDBJ databases">
        <title>Evolutionary Origins and Diversification of the Mycorrhizal Mutualists.</title>
        <authorList>
            <consortium name="DOE Joint Genome Institute"/>
            <consortium name="Mycorrhizal Genomics Consortium"/>
            <person name="Kohler A."/>
            <person name="Kuo A."/>
            <person name="Nagy L.G."/>
            <person name="Floudas D."/>
            <person name="Copeland A."/>
            <person name="Barry K.W."/>
            <person name="Cichocki N."/>
            <person name="Veneault-Fourrey C."/>
            <person name="LaButti K."/>
            <person name="Lindquist E.A."/>
            <person name="Lipzen A."/>
            <person name="Lundell T."/>
            <person name="Morin E."/>
            <person name="Murat C."/>
            <person name="Riley R."/>
            <person name="Ohm R."/>
            <person name="Sun H."/>
            <person name="Tunlid A."/>
            <person name="Henrissat B."/>
            <person name="Grigoriev I.V."/>
            <person name="Hibbett D.S."/>
            <person name="Martin F."/>
        </authorList>
    </citation>
    <scope>NUCLEOTIDE SEQUENCE [LARGE SCALE GENOMIC DNA]</scope>
    <source>
        <strain evidence="2">Ve08.2h10</strain>
    </source>
</reference>
<accession>A0A0D0DNQ6</accession>
<dbReference type="HOGENOM" id="CLU_3050963_0_0_1"/>
<dbReference type="AlphaFoldDB" id="A0A0D0DNQ6"/>
<proteinExistence type="predicted"/>
<name>A0A0D0DNQ6_9AGAM</name>
<dbReference type="EMBL" id="KN826049">
    <property type="protein sequence ID" value="KIK80305.1"/>
    <property type="molecule type" value="Genomic_DNA"/>
</dbReference>
<sequence>MNGPMIYVSSFRAIAWTKLCNRVVCHEDLATGNSSTTGKIFTLMWEQFSTGRTQ</sequence>
<protein>
    <submittedName>
        <fullName evidence="1">Uncharacterized protein</fullName>
    </submittedName>
</protein>
<keyword evidence="2" id="KW-1185">Reference proteome</keyword>
<dbReference type="Proteomes" id="UP000054538">
    <property type="component" value="Unassembled WGS sequence"/>
</dbReference>
<reference evidence="1 2" key="1">
    <citation type="submission" date="2014-04" db="EMBL/GenBank/DDBJ databases">
        <authorList>
            <consortium name="DOE Joint Genome Institute"/>
            <person name="Kuo A."/>
            <person name="Kohler A."/>
            <person name="Jargeat P."/>
            <person name="Nagy L.G."/>
            <person name="Floudas D."/>
            <person name="Copeland A."/>
            <person name="Barry K.W."/>
            <person name="Cichocki N."/>
            <person name="Veneault-Fourrey C."/>
            <person name="LaButti K."/>
            <person name="Lindquist E.A."/>
            <person name="Lipzen A."/>
            <person name="Lundell T."/>
            <person name="Morin E."/>
            <person name="Murat C."/>
            <person name="Sun H."/>
            <person name="Tunlid A."/>
            <person name="Henrissat B."/>
            <person name="Grigoriev I.V."/>
            <person name="Hibbett D.S."/>
            <person name="Martin F."/>
            <person name="Nordberg H.P."/>
            <person name="Cantor M.N."/>
            <person name="Hua S.X."/>
        </authorList>
    </citation>
    <scope>NUCLEOTIDE SEQUENCE [LARGE SCALE GENOMIC DNA]</scope>
    <source>
        <strain evidence="1 2">Ve08.2h10</strain>
    </source>
</reference>
<evidence type="ECO:0000313" key="1">
    <source>
        <dbReference type="EMBL" id="KIK80305.1"/>
    </source>
</evidence>
<gene>
    <name evidence="1" type="ORF">PAXRUDRAFT_833604</name>
</gene>
<organism evidence="1 2">
    <name type="scientific">Paxillus rubicundulus Ve08.2h10</name>
    <dbReference type="NCBI Taxonomy" id="930991"/>
    <lineage>
        <taxon>Eukaryota</taxon>
        <taxon>Fungi</taxon>
        <taxon>Dikarya</taxon>
        <taxon>Basidiomycota</taxon>
        <taxon>Agaricomycotina</taxon>
        <taxon>Agaricomycetes</taxon>
        <taxon>Agaricomycetidae</taxon>
        <taxon>Boletales</taxon>
        <taxon>Paxilineae</taxon>
        <taxon>Paxillaceae</taxon>
        <taxon>Paxillus</taxon>
    </lineage>
</organism>
<dbReference type="InParanoid" id="A0A0D0DNQ6"/>
<evidence type="ECO:0000313" key="2">
    <source>
        <dbReference type="Proteomes" id="UP000054538"/>
    </source>
</evidence>